<dbReference type="InParanoid" id="A0A482XET8"/>
<dbReference type="GO" id="GO:0032981">
    <property type="term" value="P:mitochondrial respiratory chain complex I assembly"/>
    <property type="evidence" value="ECO:0007669"/>
    <property type="project" value="TreeGrafter"/>
</dbReference>
<evidence type="ECO:0000256" key="8">
    <source>
        <dbReference type="ARBA" id="ARBA00022946"/>
    </source>
</evidence>
<sequence length="97" mass="11521">MSSVLRCLKLAKQFKGVIQSPKNTTSRISIRSSHDENWGYRVGKPDPRSEQLAQFACTISWWWFLWHLWHDYDMITGEFPHIFVEKWTDEELGIPPQ</sequence>
<organism evidence="12 13">
    <name type="scientific">Laodelphax striatellus</name>
    <name type="common">Small brown planthopper</name>
    <name type="synonym">Delphax striatella</name>
    <dbReference type="NCBI Taxonomy" id="195883"/>
    <lineage>
        <taxon>Eukaryota</taxon>
        <taxon>Metazoa</taxon>
        <taxon>Ecdysozoa</taxon>
        <taxon>Arthropoda</taxon>
        <taxon>Hexapoda</taxon>
        <taxon>Insecta</taxon>
        <taxon>Pterygota</taxon>
        <taxon>Neoptera</taxon>
        <taxon>Paraneoptera</taxon>
        <taxon>Hemiptera</taxon>
        <taxon>Auchenorrhyncha</taxon>
        <taxon>Fulgoroidea</taxon>
        <taxon>Delphacidae</taxon>
        <taxon>Criomorphinae</taxon>
        <taxon>Laodelphax</taxon>
    </lineage>
</organism>
<dbReference type="GO" id="GO:0005743">
    <property type="term" value="C:mitochondrial inner membrane"/>
    <property type="evidence" value="ECO:0007669"/>
    <property type="project" value="UniProtKB-SubCell"/>
</dbReference>
<evidence type="ECO:0000313" key="12">
    <source>
        <dbReference type="EMBL" id="RZF43989.1"/>
    </source>
</evidence>
<accession>A0A482XET8</accession>
<proteinExistence type="inferred from homology"/>
<evidence type="ECO:0000256" key="3">
    <source>
        <dbReference type="ARBA" id="ARBA00005923"/>
    </source>
</evidence>
<keyword evidence="7" id="KW-0999">Mitochondrion inner membrane</keyword>
<keyword evidence="10" id="KW-0496">Mitochondrion</keyword>
<comment type="subcellular location">
    <subcellularLocation>
        <location evidence="2">Mitochondrion inner membrane</location>
        <topology evidence="2">Peripheral membrane protein</topology>
        <orientation evidence="2">Matrix side</orientation>
    </subcellularLocation>
</comment>
<reference evidence="12 13" key="1">
    <citation type="journal article" date="2017" name="Gigascience">
        <title>Genome sequence of the small brown planthopper, Laodelphax striatellus.</title>
        <authorList>
            <person name="Zhu J."/>
            <person name="Jiang F."/>
            <person name="Wang X."/>
            <person name="Yang P."/>
            <person name="Bao Y."/>
            <person name="Zhao W."/>
            <person name="Wang W."/>
            <person name="Lu H."/>
            <person name="Wang Q."/>
            <person name="Cui N."/>
            <person name="Li J."/>
            <person name="Chen X."/>
            <person name="Luo L."/>
            <person name="Yu J."/>
            <person name="Kang L."/>
            <person name="Cui F."/>
        </authorList>
    </citation>
    <scope>NUCLEOTIDE SEQUENCE [LARGE SCALE GENOMIC DNA]</scope>
    <source>
        <strain evidence="12">Lst14</strain>
    </source>
</reference>
<dbReference type="EMBL" id="QKKF02011778">
    <property type="protein sequence ID" value="RZF43989.1"/>
    <property type="molecule type" value="Genomic_DNA"/>
</dbReference>
<evidence type="ECO:0000256" key="4">
    <source>
        <dbReference type="ARBA" id="ARBA00011533"/>
    </source>
</evidence>
<gene>
    <name evidence="12" type="ORF">LSTR_LSTR007261</name>
</gene>
<evidence type="ECO:0000313" key="13">
    <source>
        <dbReference type="Proteomes" id="UP000291343"/>
    </source>
</evidence>
<dbReference type="PANTHER" id="PTHR15223:SF1">
    <property type="entry name" value="NADH DEHYDROGENASE [UBIQUINONE] 1 BETA SUBCOMPLEX SUBUNIT 2, MITOCHONDRIAL"/>
    <property type="match status" value="1"/>
</dbReference>
<dbReference type="AlphaFoldDB" id="A0A482XET8"/>
<dbReference type="InterPro" id="IPR026627">
    <property type="entry name" value="NDUFB2_animal"/>
</dbReference>
<evidence type="ECO:0000256" key="5">
    <source>
        <dbReference type="ARBA" id="ARBA00022448"/>
    </source>
</evidence>
<keyword evidence="5" id="KW-0813">Transport</keyword>
<comment type="caution">
    <text evidence="12">The sequence shown here is derived from an EMBL/GenBank/DDBJ whole genome shotgun (WGS) entry which is preliminary data.</text>
</comment>
<dbReference type="GO" id="GO:0045271">
    <property type="term" value="C:respiratory chain complex I"/>
    <property type="evidence" value="ECO:0007669"/>
    <property type="project" value="InterPro"/>
</dbReference>
<keyword evidence="13" id="KW-1185">Reference proteome</keyword>
<comment type="subunit">
    <text evidence="4">Complex I is composed of 45 different subunits.</text>
</comment>
<dbReference type="FunCoup" id="A0A482XET8">
    <property type="interactions" value="111"/>
</dbReference>
<keyword evidence="6" id="KW-0679">Respiratory chain</keyword>
<name>A0A482XET8_LAOST</name>
<dbReference type="Pfam" id="PF14813">
    <property type="entry name" value="NADH_B2"/>
    <property type="match status" value="1"/>
</dbReference>
<evidence type="ECO:0000256" key="7">
    <source>
        <dbReference type="ARBA" id="ARBA00022792"/>
    </source>
</evidence>
<comment type="similarity">
    <text evidence="3">Belongs to the complex I NDUFB2 subunit family.</text>
</comment>
<evidence type="ECO:0000256" key="10">
    <source>
        <dbReference type="ARBA" id="ARBA00023128"/>
    </source>
</evidence>
<dbReference type="OrthoDB" id="6241903at2759"/>
<keyword evidence="8" id="KW-0809">Transit peptide</keyword>
<evidence type="ECO:0008006" key="14">
    <source>
        <dbReference type="Google" id="ProtNLM"/>
    </source>
</evidence>
<dbReference type="STRING" id="195883.A0A482XET8"/>
<evidence type="ECO:0000256" key="2">
    <source>
        <dbReference type="ARBA" id="ARBA00004443"/>
    </source>
</evidence>
<evidence type="ECO:0000256" key="6">
    <source>
        <dbReference type="ARBA" id="ARBA00022660"/>
    </source>
</evidence>
<keyword evidence="11" id="KW-0472">Membrane</keyword>
<evidence type="ECO:0000256" key="9">
    <source>
        <dbReference type="ARBA" id="ARBA00022982"/>
    </source>
</evidence>
<dbReference type="PANTHER" id="PTHR15223">
    <property type="entry name" value="NADH-UBIQUINONE OXIDOREDUCTASE AGGG SUBUNIT"/>
    <property type="match status" value="1"/>
</dbReference>
<keyword evidence="9" id="KW-0249">Electron transport</keyword>
<evidence type="ECO:0000256" key="11">
    <source>
        <dbReference type="ARBA" id="ARBA00023136"/>
    </source>
</evidence>
<comment type="function">
    <text evidence="1">Accessory subunit of the mitochondrial membrane respiratory chain NADH dehydrogenase (Complex I), that is believed not to be involved in catalysis. Complex I functions in the transfer of electrons from NADH to the respiratory chain. The immediate electron acceptor for the enzyme is believed to be ubiquinone.</text>
</comment>
<protein>
    <recommendedName>
        <fullName evidence="14">NADH dehydrogenase [ubiquinone] 1 beta subcomplex subunit 2, mitochondrial</fullName>
    </recommendedName>
</protein>
<evidence type="ECO:0000256" key="1">
    <source>
        <dbReference type="ARBA" id="ARBA00003195"/>
    </source>
</evidence>
<dbReference type="SMR" id="A0A482XET8"/>
<dbReference type="Proteomes" id="UP000291343">
    <property type="component" value="Unassembled WGS sequence"/>
</dbReference>